<dbReference type="NCBIfam" id="TIGR00728">
    <property type="entry name" value="OPT_sfam"/>
    <property type="match status" value="1"/>
</dbReference>
<evidence type="ECO:0000313" key="12">
    <source>
        <dbReference type="Proteomes" id="UP000785200"/>
    </source>
</evidence>
<keyword evidence="3" id="KW-0813">Transport</keyword>
<dbReference type="OrthoDB" id="9986677at2759"/>
<evidence type="ECO:0000256" key="10">
    <source>
        <dbReference type="SAM" id="Phobius"/>
    </source>
</evidence>
<dbReference type="GO" id="GO:0015031">
    <property type="term" value="P:protein transport"/>
    <property type="evidence" value="ECO:0007669"/>
    <property type="project" value="UniProtKB-KW"/>
</dbReference>
<feature type="compositionally biased region" description="Basic and acidic residues" evidence="9">
    <location>
        <begin position="26"/>
        <end position="39"/>
    </location>
</feature>
<evidence type="ECO:0000256" key="3">
    <source>
        <dbReference type="ARBA" id="ARBA00022448"/>
    </source>
</evidence>
<feature type="transmembrane region" description="Helical" evidence="10">
    <location>
        <begin position="251"/>
        <end position="279"/>
    </location>
</feature>
<gene>
    <name evidence="11" type="ORF">D0Z07_8138</name>
</gene>
<keyword evidence="8 10" id="KW-0472">Membrane</keyword>
<proteinExistence type="inferred from homology"/>
<evidence type="ECO:0000256" key="7">
    <source>
        <dbReference type="ARBA" id="ARBA00022989"/>
    </source>
</evidence>
<evidence type="ECO:0000256" key="8">
    <source>
        <dbReference type="ARBA" id="ARBA00023136"/>
    </source>
</evidence>
<dbReference type="EMBL" id="VNKQ01000016">
    <property type="protein sequence ID" value="KAG0646204.1"/>
    <property type="molecule type" value="Genomic_DNA"/>
</dbReference>
<evidence type="ECO:0000256" key="2">
    <source>
        <dbReference type="ARBA" id="ARBA00008807"/>
    </source>
</evidence>
<dbReference type="GO" id="GO:0016020">
    <property type="term" value="C:membrane"/>
    <property type="evidence" value="ECO:0007669"/>
    <property type="project" value="UniProtKB-SubCell"/>
</dbReference>
<comment type="caution">
    <text evidence="11">The sequence shown here is derived from an EMBL/GenBank/DDBJ whole genome shotgun (WGS) entry which is preliminary data.</text>
</comment>
<keyword evidence="6" id="KW-0653">Protein transport</keyword>
<dbReference type="Pfam" id="PF03169">
    <property type="entry name" value="OPT"/>
    <property type="match status" value="1"/>
</dbReference>
<sequence length="812" mass="92096">MEEPKIAAEKPQYNDGTKALSTPSTHSREDSKEKDAGLYHEEPAYTDVEGQEGEIHLDSAADIVTQVIDLDDDPSMNPWTFRMFFLGISHHLIMLGMGLSCFGAVLSEIYYFKPQIIYVSLMFLTVVSYAAGELMSHLIPRWGPIGRFLNPGPFNMKEHAAIVIMASSASVGATSALVIAAQKLYYGGYPNQGGAIFITMATQLIGYGMAGMMRRTLLWPTKMFYPENLPITTVLETLHRDKAGNRKRMKVFWIIFTTLLVWEIFPEYIFTLLIGFSIFCLADQKSLVFTNLFGGTNGNEGMGFLSICLDWNYIAGFGSPLWLPLQTLTNALIGTIFCVIMFMALYYGNIWHAQDFPFLSQELFNLTGANATFQQVYNQTLILNPDNTINDAAIEFYGAPWLTSSYVFSLITSNAGFTGNFVHMFLWNYAEIHTGWSFFTLSNIKKNLNMTTLKYFLTPSTYFFWRNQGKRSETEKQELLDDPEIDPHYKVIVRNGYDECPSSWYFFAFAASFITVMTCLYVIKSTLPWWGVIFAMICLWILMLFFGAQYAITGFQFNLSNTMQTIAGYCFPRAPVANMYFLVLTFNSLQQGQYLLRDLKLAQQTKLSPKCTFTTQVIGCVFGAILNYIMMQSIVKAQTPILLSAEGTPIWSGAWVQSTNSNAIAWSMAPEMFSFGQRYQWVSAAYFFGFLLPIPFYIMHRIFPNQRVWSYLNLSIIFWYMGYLVVGSNSSVWIYFVIGFVGQWYFRTYRPQQFIKWNYLVSAGMDGGTQVMVFLLSFAVAGASGASRPFPQWWGNNAAGNADHCAYNDASE</sequence>
<keyword evidence="4 10" id="KW-0812">Transmembrane</keyword>
<evidence type="ECO:0000256" key="6">
    <source>
        <dbReference type="ARBA" id="ARBA00022927"/>
    </source>
</evidence>
<evidence type="ECO:0000256" key="9">
    <source>
        <dbReference type="SAM" id="MobiDB-lite"/>
    </source>
</evidence>
<dbReference type="AlphaFoldDB" id="A0A9P6VE97"/>
<evidence type="ECO:0000313" key="11">
    <source>
        <dbReference type="EMBL" id="KAG0646204.1"/>
    </source>
</evidence>
<name>A0A9P6VE97_9HELO</name>
<evidence type="ECO:0000256" key="1">
    <source>
        <dbReference type="ARBA" id="ARBA00004141"/>
    </source>
</evidence>
<dbReference type="Proteomes" id="UP000785200">
    <property type="component" value="Unassembled WGS sequence"/>
</dbReference>
<protein>
    <submittedName>
        <fullName evidence="11">Sexual differentiation process isp4</fullName>
    </submittedName>
</protein>
<dbReference type="PANTHER" id="PTHR22601">
    <property type="entry name" value="ISP4 LIKE PROTEIN"/>
    <property type="match status" value="1"/>
</dbReference>
<reference evidence="11" key="1">
    <citation type="submission" date="2019-07" db="EMBL/GenBank/DDBJ databases">
        <title>Hyphodiscus hymeniophilus genome sequencing and assembly.</title>
        <authorList>
            <person name="Kramer G."/>
            <person name="Nodwell J."/>
        </authorList>
    </citation>
    <scope>NUCLEOTIDE SEQUENCE</scope>
    <source>
        <strain evidence="11">ATCC 34498</strain>
    </source>
</reference>
<evidence type="ECO:0000256" key="4">
    <source>
        <dbReference type="ARBA" id="ARBA00022692"/>
    </source>
</evidence>
<feature type="transmembrane region" description="Helical" evidence="10">
    <location>
        <begin position="679"/>
        <end position="699"/>
    </location>
</feature>
<feature type="transmembrane region" description="Helical" evidence="10">
    <location>
        <begin position="92"/>
        <end position="111"/>
    </location>
</feature>
<evidence type="ECO:0000256" key="5">
    <source>
        <dbReference type="ARBA" id="ARBA00022856"/>
    </source>
</evidence>
<comment type="similarity">
    <text evidence="2">Belongs to the oligopeptide OPT transporter family.</text>
</comment>
<feature type="transmembrane region" description="Helical" evidence="10">
    <location>
        <begin position="504"/>
        <end position="523"/>
    </location>
</feature>
<feature type="transmembrane region" description="Helical" evidence="10">
    <location>
        <begin position="117"/>
        <end position="139"/>
    </location>
</feature>
<feature type="transmembrane region" description="Helical" evidence="10">
    <location>
        <begin position="160"/>
        <end position="181"/>
    </location>
</feature>
<keyword evidence="5" id="KW-0571">Peptide transport</keyword>
<dbReference type="InterPro" id="IPR004648">
    <property type="entry name" value="Oligpept_transpt"/>
</dbReference>
<feature type="transmembrane region" description="Helical" evidence="10">
    <location>
        <begin position="193"/>
        <end position="213"/>
    </location>
</feature>
<feature type="transmembrane region" description="Helical" evidence="10">
    <location>
        <begin position="759"/>
        <end position="781"/>
    </location>
</feature>
<comment type="subcellular location">
    <subcellularLocation>
        <location evidence="1">Membrane</location>
        <topology evidence="1">Multi-pass membrane protein</topology>
    </subcellularLocation>
</comment>
<dbReference type="InterPro" id="IPR004813">
    <property type="entry name" value="OPT"/>
</dbReference>
<keyword evidence="12" id="KW-1185">Reference proteome</keyword>
<organism evidence="11 12">
    <name type="scientific">Hyphodiscus hymeniophilus</name>
    <dbReference type="NCBI Taxonomy" id="353542"/>
    <lineage>
        <taxon>Eukaryota</taxon>
        <taxon>Fungi</taxon>
        <taxon>Dikarya</taxon>
        <taxon>Ascomycota</taxon>
        <taxon>Pezizomycotina</taxon>
        <taxon>Leotiomycetes</taxon>
        <taxon>Helotiales</taxon>
        <taxon>Hyphodiscaceae</taxon>
        <taxon>Hyphodiscus</taxon>
    </lineage>
</organism>
<feature type="region of interest" description="Disordered" evidence="9">
    <location>
        <begin position="1"/>
        <end position="39"/>
    </location>
</feature>
<accession>A0A9P6VE97</accession>
<dbReference type="GO" id="GO:0035673">
    <property type="term" value="F:oligopeptide transmembrane transporter activity"/>
    <property type="evidence" value="ECO:0007669"/>
    <property type="project" value="InterPro"/>
</dbReference>
<feature type="transmembrane region" description="Helical" evidence="10">
    <location>
        <begin position="611"/>
        <end position="630"/>
    </location>
</feature>
<feature type="transmembrane region" description="Helical" evidence="10">
    <location>
        <begin position="529"/>
        <end position="552"/>
    </location>
</feature>
<feature type="transmembrane region" description="Helical" evidence="10">
    <location>
        <begin position="328"/>
        <end position="347"/>
    </location>
</feature>
<keyword evidence="7 10" id="KW-1133">Transmembrane helix</keyword>